<feature type="domain" description="Peptidase M56" evidence="2">
    <location>
        <begin position="9"/>
        <end position="296"/>
    </location>
</feature>
<evidence type="ECO:0000259" key="2">
    <source>
        <dbReference type="Pfam" id="PF05569"/>
    </source>
</evidence>
<dbReference type="InterPro" id="IPR032256">
    <property type="entry name" value="DUF4829"/>
</dbReference>
<accession>A0A857DM39</accession>
<feature type="transmembrane region" description="Helical" evidence="1">
    <location>
        <begin position="302"/>
        <end position="323"/>
    </location>
</feature>
<dbReference type="PANTHER" id="PTHR34978:SF3">
    <property type="entry name" value="SLR0241 PROTEIN"/>
    <property type="match status" value="1"/>
</dbReference>
<evidence type="ECO:0000256" key="1">
    <source>
        <dbReference type="SAM" id="Phobius"/>
    </source>
</evidence>
<feature type="transmembrane region" description="Helical" evidence="1">
    <location>
        <begin position="12"/>
        <end position="31"/>
    </location>
</feature>
<feature type="transmembrane region" description="Helical" evidence="1">
    <location>
        <begin position="133"/>
        <end position="153"/>
    </location>
</feature>
<dbReference type="InterPro" id="IPR008756">
    <property type="entry name" value="Peptidase_M56"/>
</dbReference>
<organism evidence="6 7">
    <name type="scientific">Dehalobacter restrictus</name>
    <dbReference type="NCBI Taxonomy" id="55583"/>
    <lineage>
        <taxon>Bacteria</taxon>
        <taxon>Bacillati</taxon>
        <taxon>Bacillota</taxon>
        <taxon>Clostridia</taxon>
        <taxon>Eubacteriales</taxon>
        <taxon>Desulfitobacteriaceae</taxon>
        <taxon>Dehalobacter</taxon>
    </lineage>
</organism>
<dbReference type="InterPro" id="IPR033782">
    <property type="entry name" value="DUF5301"/>
</dbReference>
<dbReference type="CDD" id="cd07341">
    <property type="entry name" value="M56_BlaR1_MecR1_like"/>
    <property type="match status" value="1"/>
</dbReference>
<dbReference type="RefSeq" id="WP_158208509.1">
    <property type="nucleotide sequence ID" value="NZ_CP046996.1"/>
</dbReference>
<sequence>MWTYTLLPKILNMSLTASIVIVIVLLARLLLRKPPKVFSYALWAVVLFRLLCPVSFSSEFSLLGLFNTPASTVSDSGAYSSMTYIPSDIVHTEYPRVDLPLPGVGKVINETMPQGEEQLVADPIEFPMSAATMLWLLGIMALLIYSGVSLMQLRRKLVGAVRLRDNIYLADHIATPFVIGLFRPKIYLPSTISSGEQDYIILHEQTHIKRLDHIAKMIAFLTLAIHWFNPLVWVAFVCAVKDMEMSCDERVLKQMGGEIKTAYSTSLLSLATGRKLINGSPLAFGEGDIKGRIKNIMSFKKPAVWIVITAVIACIAVMLLLLANPAKSLELPDAASVLSMDMEQFDEYETLGIVTITDSSNVETVLSALSGARKTLRQSVNDYPVQNNYLIVRLNLAGERRTLCLYAEGNAYYIEEPYVGIYRSNRNTSDSILKIYTGSGGINGLSGKIMEAEGTPEAANNSVFDRVKITFPSGIIGSKSADEFETTASKIVAYIDSTIRNRQPTEKVVDLDKNYINKYIIQLTNDIGGSSYSLYYDTLYNKAYIVGDGGLSETNTNFARYVDSLLENIDIKIAIDNTDAAALFKKYGWTLDYQISAMNNKLNNITVLTGFNPNAYYFAYNNVLSSDIGLDLSRYSNSANIDVEIYRINESMPQEFYPIQNCRGIVVKENGKIIGAFISAGRHSTFNACSLKGNSFEKTAGQTLDEWLAERVHGDTTDEKLSKLEPEQIIKEYFTALNKKDAQTAKGCIWKKTLLGNLTSNMPYDELFNEGNGLLLTDSDFSNLKSAKLIEAKLINEPDKNTKTFRITVDLQYDKVISIGSGEQPWDCIMVYESPQTGWKIEGFGH</sequence>
<evidence type="ECO:0000259" key="3">
    <source>
        <dbReference type="Pfam" id="PF16111"/>
    </source>
</evidence>
<feature type="domain" description="DUF5301" evidence="5">
    <location>
        <begin position="326"/>
        <end position="422"/>
    </location>
</feature>
<keyword evidence="1" id="KW-0812">Transmembrane</keyword>
<proteinExistence type="predicted"/>
<evidence type="ECO:0000313" key="6">
    <source>
        <dbReference type="EMBL" id="QHA01445.1"/>
    </source>
</evidence>
<dbReference type="Pfam" id="PF16112">
    <property type="entry name" value="DUF4830"/>
    <property type="match status" value="1"/>
</dbReference>
<dbReference type="Pfam" id="PF17225">
    <property type="entry name" value="DUF5301"/>
    <property type="match status" value="1"/>
</dbReference>
<dbReference type="Pfam" id="PF16111">
    <property type="entry name" value="DUF4829"/>
    <property type="match status" value="1"/>
</dbReference>
<feature type="transmembrane region" description="Helical" evidence="1">
    <location>
        <begin position="38"/>
        <end position="56"/>
    </location>
</feature>
<feature type="domain" description="DUF4829" evidence="3">
    <location>
        <begin position="727"/>
        <end position="845"/>
    </location>
</feature>
<keyword evidence="1" id="KW-0472">Membrane</keyword>
<reference evidence="6 7" key="1">
    <citation type="submission" date="2019-12" db="EMBL/GenBank/DDBJ databases">
        <title>Sequence classification of anaerobic respiratory reductive dehalogenases: First we see many, then we see few.</title>
        <authorList>
            <person name="Molenda O."/>
            <person name="Puentes Jacome L.A."/>
            <person name="Cao X."/>
            <person name="Nesbo C.L."/>
            <person name="Tang S."/>
            <person name="Morson N."/>
            <person name="Patron J."/>
            <person name="Lomheim L."/>
            <person name="Wishart D.S."/>
            <person name="Edwards E.A."/>
        </authorList>
    </citation>
    <scope>NUCLEOTIDE SEQUENCE [LARGE SCALE GENOMIC DNA]</scope>
    <source>
        <strain evidence="6 7">12DCA</strain>
    </source>
</reference>
<feature type="transmembrane region" description="Helical" evidence="1">
    <location>
        <begin position="217"/>
        <end position="240"/>
    </location>
</feature>
<dbReference type="PANTHER" id="PTHR34978">
    <property type="entry name" value="POSSIBLE SENSOR-TRANSDUCER PROTEIN BLAR"/>
    <property type="match status" value="1"/>
</dbReference>
<dbReference type="EMBL" id="CP046996">
    <property type="protein sequence ID" value="QHA01445.1"/>
    <property type="molecule type" value="Genomic_DNA"/>
</dbReference>
<evidence type="ECO:0000259" key="5">
    <source>
        <dbReference type="Pfam" id="PF17225"/>
    </source>
</evidence>
<keyword evidence="1" id="KW-1133">Transmembrane helix</keyword>
<dbReference type="InterPro" id="IPR032257">
    <property type="entry name" value="DUF4830"/>
</dbReference>
<evidence type="ECO:0000313" key="7">
    <source>
        <dbReference type="Proteomes" id="UP000430508"/>
    </source>
</evidence>
<feature type="domain" description="DUF4830" evidence="4">
    <location>
        <begin position="583"/>
        <end position="678"/>
    </location>
</feature>
<dbReference type="InterPro" id="IPR052173">
    <property type="entry name" value="Beta-lactam_resp_regulator"/>
</dbReference>
<dbReference type="Gene3D" id="2.60.40.4250">
    <property type="match status" value="1"/>
</dbReference>
<dbReference type="Proteomes" id="UP000430508">
    <property type="component" value="Chromosome"/>
</dbReference>
<evidence type="ECO:0000259" key="4">
    <source>
        <dbReference type="Pfam" id="PF16112"/>
    </source>
</evidence>
<gene>
    <name evidence="6" type="ORF">GQ588_12745</name>
</gene>
<name>A0A857DM39_9FIRM</name>
<protein>
    <submittedName>
        <fullName evidence="6">DUF4829 domain-containing protein</fullName>
    </submittedName>
</protein>
<feature type="transmembrane region" description="Helical" evidence="1">
    <location>
        <begin position="165"/>
        <end position="182"/>
    </location>
</feature>
<dbReference type="Pfam" id="PF05569">
    <property type="entry name" value="Peptidase_M56"/>
    <property type="match status" value="1"/>
</dbReference>
<dbReference type="AlphaFoldDB" id="A0A857DM39"/>